<dbReference type="OrthoDB" id="9757939at2"/>
<dbReference type="SUPFAM" id="SSF48208">
    <property type="entry name" value="Six-hairpin glycosidases"/>
    <property type="match status" value="1"/>
</dbReference>
<evidence type="ECO:0000259" key="2">
    <source>
        <dbReference type="Pfam" id="PF20736"/>
    </source>
</evidence>
<accession>A0A9X5GR21</accession>
<name>A0A9X5GR21_9FIRM</name>
<dbReference type="EMBL" id="QZDT01000004">
    <property type="protein sequence ID" value="NBJ91884.1"/>
    <property type="molecule type" value="Genomic_DNA"/>
</dbReference>
<dbReference type="GO" id="GO:0016787">
    <property type="term" value="F:hydrolase activity"/>
    <property type="evidence" value="ECO:0007669"/>
    <property type="project" value="UniProtKB-KW"/>
</dbReference>
<dbReference type="PANTHER" id="PTHR43465:SF2">
    <property type="entry name" value="DUF1680 DOMAIN PROTEIN (AFU_ORTHOLOGUE AFUA_1G08910)"/>
    <property type="match status" value="1"/>
</dbReference>
<dbReference type="Pfam" id="PF20736">
    <property type="entry name" value="Glyco_hydro127M"/>
    <property type="match status" value="1"/>
</dbReference>
<dbReference type="RefSeq" id="WP_160558960.1">
    <property type="nucleotide sequence ID" value="NZ_QZDT01000004.1"/>
</dbReference>
<dbReference type="InterPro" id="IPR012878">
    <property type="entry name" value="Beta-AFase-like_GH127_cat"/>
</dbReference>
<keyword evidence="5" id="KW-1185">Reference proteome</keyword>
<evidence type="ECO:0000259" key="1">
    <source>
        <dbReference type="Pfam" id="PF07944"/>
    </source>
</evidence>
<protein>
    <submittedName>
        <fullName evidence="4">Glycoside hydrolase family 127 protein</fullName>
    </submittedName>
</protein>
<organism evidence="4 5">
    <name type="scientific">Parablautia muri</name>
    <dbReference type="NCBI Taxonomy" id="2320879"/>
    <lineage>
        <taxon>Bacteria</taxon>
        <taxon>Bacillati</taxon>
        <taxon>Bacillota</taxon>
        <taxon>Clostridia</taxon>
        <taxon>Lachnospirales</taxon>
        <taxon>Lachnospiraceae</taxon>
        <taxon>Parablautia</taxon>
    </lineage>
</organism>
<keyword evidence="4" id="KW-0378">Hydrolase</keyword>
<dbReference type="Pfam" id="PF07944">
    <property type="entry name" value="Beta-AFase-like_GH127_cat"/>
    <property type="match status" value="1"/>
</dbReference>
<dbReference type="Pfam" id="PF20737">
    <property type="entry name" value="Glyco_hydro127C"/>
    <property type="match status" value="1"/>
</dbReference>
<feature type="domain" description="Non-reducing end beta-L-arabinofuranosidase-like GH127 middle" evidence="2">
    <location>
        <begin position="421"/>
        <end position="514"/>
    </location>
</feature>
<dbReference type="AlphaFoldDB" id="A0A9X5GR21"/>
<evidence type="ECO:0000259" key="3">
    <source>
        <dbReference type="Pfam" id="PF20737"/>
    </source>
</evidence>
<gene>
    <name evidence="4" type="ORF">D5281_04575</name>
</gene>
<evidence type="ECO:0000313" key="4">
    <source>
        <dbReference type="EMBL" id="NBJ91884.1"/>
    </source>
</evidence>
<dbReference type="PANTHER" id="PTHR43465">
    <property type="entry name" value="DUF1680 DOMAIN PROTEIN (AFU_ORTHOLOGUE AFUA_1G08910)"/>
    <property type="match status" value="1"/>
</dbReference>
<dbReference type="InterPro" id="IPR049046">
    <property type="entry name" value="Beta-AFase-like_GH127_middle"/>
</dbReference>
<reference evidence="4" key="1">
    <citation type="submission" date="2018-09" db="EMBL/GenBank/DDBJ databases">
        <title>Murine metabolic-syndrome-specific gut microbial biobank.</title>
        <authorList>
            <person name="Liu C."/>
        </authorList>
    </citation>
    <scope>NUCLEOTIDE SEQUENCE</scope>
    <source>
        <strain evidence="4">D42-62</strain>
    </source>
</reference>
<comment type="caution">
    <text evidence="4">The sequence shown here is derived from an EMBL/GenBank/DDBJ whole genome shotgun (WGS) entry which is preliminary data.</text>
</comment>
<feature type="domain" description="Non-reducing end beta-L-arabinofuranosidase-like GH127 C-terminal" evidence="3">
    <location>
        <begin position="516"/>
        <end position="625"/>
    </location>
</feature>
<dbReference type="Proteomes" id="UP001154420">
    <property type="component" value="Unassembled WGS sequence"/>
</dbReference>
<proteinExistence type="predicted"/>
<dbReference type="InterPro" id="IPR049174">
    <property type="entry name" value="Beta-AFase-like"/>
</dbReference>
<sequence>MSMKKYDGKPVGYDRTKITGGFWNTQQKLVRDVTIDAVYDRFDETGRFASLKGDWKEGMPFRPHIFWDSDITKWMEGVAYYLQKKRDNALEDKMDMLVERMEKLQTEDGYLNTYFTTVEPKARFTRRLDHELYCAGHLVEGALAYYEAVGKRKMLDIAIRYIDYIDRVFRIDHSAAFDTPGHQEIELALVKLYQFTGEDRYKKLAEYFIDNRGRSQKDRENNDRDLAAFQSHLPVREQKTAEGHSVRLLYQCCGMADLALLNQEDEMTRACETLFENIVKKRMHITGGVGTTYREESFTFDYHLPEVTTYNETCASIALAMFCRRMWLIDADRKYADYAELALYNTMLSGISLSGDKFFYENPLTASPKRNEFNQTRKEDIREHLPILERVKVFDCSCCPPNLIRTIGSIADYMYSISEDTVYVHCYMEGETKVKTKNQEIELCQKTNYPYDGKIELKTRSEGCYTIALRIPGWCQSYRLSINGEALNPSLEKGYAHLLHTWKTNDCISLELDMKVQLIEANPRVPNLCGRVAVVRGPLVYCAEGIDNPDFSIRDVRVENPSDFQISMEEICQRAMPVLNGPTIIRKDFQELYRFYRQDKEQTNLKLIPYFAWANRGVTEMNVWFLKN</sequence>
<feature type="domain" description="Non-reducing end beta-L-arabinofuranosidase-like GH127 catalytic" evidence="1">
    <location>
        <begin position="17"/>
        <end position="411"/>
    </location>
</feature>
<evidence type="ECO:0000313" key="5">
    <source>
        <dbReference type="Proteomes" id="UP001154420"/>
    </source>
</evidence>
<dbReference type="GO" id="GO:0005975">
    <property type="term" value="P:carbohydrate metabolic process"/>
    <property type="evidence" value="ECO:0007669"/>
    <property type="project" value="InterPro"/>
</dbReference>
<dbReference type="InterPro" id="IPR008928">
    <property type="entry name" value="6-hairpin_glycosidase_sf"/>
</dbReference>
<dbReference type="InterPro" id="IPR049049">
    <property type="entry name" value="Beta-AFase-like_GH127_C"/>
</dbReference>